<feature type="region of interest" description="Disordered" evidence="5">
    <location>
        <begin position="102"/>
        <end position="145"/>
    </location>
</feature>
<dbReference type="PROSITE" id="PS50297">
    <property type="entry name" value="ANK_REP_REGION"/>
    <property type="match status" value="1"/>
</dbReference>
<keyword evidence="7" id="KW-1185">Reference proteome</keyword>
<feature type="repeat" description="ANK" evidence="4">
    <location>
        <begin position="298"/>
        <end position="319"/>
    </location>
</feature>
<feature type="compositionally biased region" description="Polar residues" evidence="5">
    <location>
        <begin position="364"/>
        <end position="378"/>
    </location>
</feature>
<dbReference type="PROSITE" id="PS50088">
    <property type="entry name" value="ANK_REPEAT"/>
    <property type="match status" value="1"/>
</dbReference>
<evidence type="ECO:0000256" key="3">
    <source>
        <dbReference type="ARBA" id="ARBA00038122"/>
    </source>
</evidence>
<evidence type="ECO:0000256" key="4">
    <source>
        <dbReference type="PROSITE-ProRule" id="PRU00023"/>
    </source>
</evidence>
<proteinExistence type="inferred from homology"/>
<dbReference type="EMBL" id="JAINUG010000066">
    <property type="protein sequence ID" value="KAJ8402127.1"/>
    <property type="molecule type" value="Genomic_DNA"/>
</dbReference>
<dbReference type="InterPro" id="IPR036770">
    <property type="entry name" value="Ankyrin_rpt-contain_sf"/>
</dbReference>
<dbReference type="PANTHER" id="PTHR14491:SF3">
    <property type="entry name" value="ANKYRIN REPEAT DOMAIN-CONTAINING PROTEIN SOWAHB"/>
    <property type="match status" value="1"/>
</dbReference>
<dbReference type="SUPFAM" id="SSF48403">
    <property type="entry name" value="Ankyrin repeat"/>
    <property type="match status" value="1"/>
</dbReference>
<dbReference type="Gene3D" id="1.25.40.20">
    <property type="entry name" value="Ankyrin repeat-containing domain"/>
    <property type="match status" value="1"/>
</dbReference>
<evidence type="ECO:0000313" key="7">
    <source>
        <dbReference type="Proteomes" id="UP001221898"/>
    </source>
</evidence>
<gene>
    <name evidence="6" type="ORF">AAFF_G00373620</name>
</gene>
<feature type="region of interest" description="Disordered" evidence="5">
    <location>
        <begin position="359"/>
        <end position="382"/>
    </location>
</feature>
<evidence type="ECO:0000256" key="2">
    <source>
        <dbReference type="ARBA" id="ARBA00023043"/>
    </source>
</evidence>
<dbReference type="PANTHER" id="PTHR14491">
    <property type="entry name" value="SOSONDOWAH, ISOFORM G"/>
    <property type="match status" value="1"/>
</dbReference>
<feature type="region of interest" description="Disordered" evidence="5">
    <location>
        <begin position="42"/>
        <end position="64"/>
    </location>
</feature>
<dbReference type="InterPro" id="IPR002110">
    <property type="entry name" value="Ankyrin_rpt"/>
</dbReference>
<name>A0AAD7SH06_9TELE</name>
<evidence type="ECO:0000313" key="6">
    <source>
        <dbReference type="EMBL" id="KAJ8402127.1"/>
    </source>
</evidence>
<comment type="similarity">
    <text evidence="3">Belongs to the SOWAH family.</text>
</comment>
<evidence type="ECO:0000256" key="5">
    <source>
        <dbReference type="SAM" id="MobiDB-lite"/>
    </source>
</evidence>
<keyword evidence="2 4" id="KW-0040">ANK repeat</keyword>
<dbReference type="AlphaFoldDB" id="A0AAD7SH06"/>
<evidence type="ECO:0000256" key="1">
    <source>
        <dbReference type="ARBA" id="ARBA00022737"/>
    </source>
</evidence>
<comment type="caution">
    <text evidence="6">The sequence shown here is derived from an EMBL/GenBank/DDBJ whole genome shotgun (WGS) entry which is preliminary data.</text>
</comment>
<reference evidence="6" key="1">
    <citation type="journal article" date="2023" name="Science">
        <title>Genome structures resolve the early diversification of teleost fishes.</title>
        <authorList>
            <person name="Parey E."/>
            <person name="Louis A."/>
            <person name="Montfort J."/>
            <person name="Bouchez O."/>
            <person name="Roques C."/>
            <person name="Iampietro C."/>
            <person name="Lluch J."/>
            <person name="Castinel A."/>
            <person name="Donnadieu C."/>
            <person name="Desvignes T."/>
            <person name="Floi Bucao C."/>
            <person name="Jouanno E."/>
            <person name="Wen M."/>
            <person name="Mejri S."/>
            <person name="Dirks R."/>
            <person name="Jansen H."/>
            <person name="Henkel C."/>
            <person name="Chen W.J."/>
            <person name="Zahm M."/>
            <person name="Cabau C."/>
            <person name="Klopp C."/>
            <person name="Thompson A.W."/>
            <person name="Robinson-Rechavi M."/>
            <person name="Braasch I."/>
            <person name="Lecointre G."/>
            <person name="Bobe J."/>
            <person name="Postlethwait J.H."/>
            <person name="Berthelot C."/>
            <person name="Roest Crollius H."/>
            <person name="Guiguen Y."/>
        </authorList>
    </citation>
    <scope>NUCLEOTIDE SEQUENCE</scope>
    <source>
        <strain evidence="6">NC1722</strain>
    </source>
</reference>
<dbReference type="SMART" id="SM00248">
    <property type="entry name" value="ANK"/>
    <property type="match status" value="2"/>
</dbReference>
<dbReference type="Pfam" id="PF12796">
    <property type="entry name" value="Ank_2"/>
    <property type="match status" value="1"/>
</dbReference>
<accession>A0AAD7SH06</accession>
<dbReference type="Proteomes" id="UP001221898">
    <property type="component" value="Unassembled WGS sequence"/>
</dbReference>
<organism evidence="6 7">
    <name type="scientific">Aldrovandia affinis</name>
    <dbReference type="NCBI Taxonomy" id="143900"/>
    <lineage>
        <taxon>Eukaryota</taxon>
        <taxon>Metazoa</taxon>
        <taxon>Chordata</taxon>
        <taxon>Craniata</taxon>
        <taxon>Vertebrata</taxon>
        <taxon>Euteleostomi</taxon>
        <taxon>Actinopterygii</taxon>
        <taxon>Neopterygii</taxon>
        <taxon>Teleostei</taxon>
        <taxon>Notacanthiformes</taxon>
        <taxon>Halosauridae</taxon>
        <taxon>Aldrovandia</taxon>
    </lineage>
</organism>
<keyword evidence="1" id="KW-0677">Repeat</keyword>
<protein>
    <submittedName>
        <fullName evidence="6">Uncharacterized protein</fullName>
    </submittedName>
</protein>
<sequence length="410" mass="46061">MDHCCHDQIFYLCLPLENIQNYPPASLAEHHLARLSTSHGDLLQPSYENSEWPRGSPKEEWSSDDSLNYKGLQYEQGANVHEMLQRAQEARLLSHLHRSERKAAPLHHSTGNLDDKEPGAARAGSGSSPPVRLPPGARRTRSQLRSRMCRSLGADLDQPFLEDGVSARLNRLQLLSSSLSINYSVPSRTHSYRDLSSPDIPSGGIQHIRDCSCFHRSSMVPLEPKEHDWLVKAAAGTWPDIYSLFREEPDLLDKRDFISGYTVLHWIAKHGDHRVLNTLWYGVSKMGMKLNVDTRTTCGYTPLHLAAIHGHKKLIRLLVHKFKADVALRDTSGKKPWQYIDKGGPRDILQLLGAPPRITGGRGTQQSPFSEKQVTRPATMSPKVKRHSSIAAFLKHKTLMKVPGHSESFV</sequence>